<evidence type="ECO:0000256" key="4">
    <source>
        <dbReference type="RuleBase" id="RU369029"/>
    </source>
</evidence>
<comment type="similarity">
    <text evidence="2 4">Belongs to the Ninja family.</text>
</comment>
<dbReference type="InterPro" id="IPR026960">
    <property type="entry name" value="RVT-Znf"/>
</dbReference>
<evidence type="ECO:0000256" key="5">
    <source>
        <dbReference type="SAM" id="MobiDB-lite"/>
    </source>
</evidence>
<dbReference type="EMBL" id="JAFEMO010000189">
    <property type="protein sequence ID" value="KAH7522885.1"/>
    <property type="molecule type" value="Genomic_DNA"/>
</dbReference>
<dbReference type="Pfam" id="PF13966">
    <property type="entry name" value="zf-RVT"/>
    <property type="match status" value="1"/>
</dbReference>
<name>A0ABQ8GYV6_9ROSI</name>
<dbReference type="InterPro" id="IPR012463">
    <property type="entry name" value="Ninja_motif"/>
</dbReference>
<keyword evidence="6" id="KW-0812">Transmembrane</keyword>
<protein>
    <recommendedName>
        <fullName evidence="4">Ninja-family protein</fullName>
    </recommendedName>
    <alternativeName>
        <fullName evidence="4">ABI-binding protein</fullName>
    </alternativeName>
</protein>
<evidence type="ECO:0000256" key="6">
    <source>
        <dbReference type="SAM" id="Phobius"/>
    </source>
</evidence>
<reference evidence="10 11" key="1">
    <citation type="submission" date="2021-02" db="EMBL/GenBank/DDBJ databases">
        <title>Plant Genome Project.</title>
        <authorList>
            <person name="Zhang R.-G."/>
        </authorList>
    </citation>
    <scope>NUCLEOTIDE SEQUENCE [LARGE SCALE GENOMIC DNA]</scope>
    <source>
        <tissue evidence="10">Leaves</tissue>
    </source>
</reference>
<dbReference type="PANTHER" id="PTHR31413">
    <property type="entry name" value="AFP HOMOLOG 2"/>
    <property type="match status" value="1"/>
</dbReference>
<dbReference type="Proteomes" id="UP000827721">
    <property type="component" value="Unassembled WGS sequence"/>
</dbReference>
<feature type="transmembrane region" description="Helical" evidence="6">
    <location>
        <begin position="616"/>
        <end position="638"/>
    </location>
</feature>
<dbReference type="Pfam" id="PF16136">
    <property type="entry name" value="NLS_NINJA_AFP"/>
    <property type="match status" value="1"/>
</dbReference>
<evidence type="ECO:0000259" key="9">
    <source>
        <dbReference type="Pfam" id="PF16135"/>
    </source>
</evidence>
<feature type="domain" description="Tify" evidence="9">
    <location>
        <begin position="354"/>
        <end position="385"/>
    </location>
</feature>
<accession>A0ABQ8GYV6</accession>
<feature type="compositionally biased region" description="Low complexity" evidence="5">
    <location>
        <begin position="197"/>
        <end position="213"/>
    </location>
</feature>
<dbReference type="InterPro" id="IPR031307">
    <property type="entry name" value="Ninja_fam"/>
</dbReference>
<sequence length="697" mass="77152">MPRDLLHRFMNGNHNLGDKNQQQSEEETEEIELSLGLSSNGRFGVDPTRVSKLTRSSSIPDFMNPIAEENNNDSACMMPMACAANLIRTCSLPTETEDDWRKRKELQTLRRMEAKRKRSEKQRNLKISRQRNRLFVEENGGEEAVNGVHQPEPQNSVPFGLPSWVNGGKGTAAIVRRAGGDGGAVEGGLPPPAVAASQGSNGSSQVSGSSGISEFESQPSQGLDVAPHPSQQQAPTYGDRSAAWSQDELTRERPVKLTVVSCEAISPSIVQSVLKNGQKLPPHPEAGTTEKSGQFVGVAMENEPNNRADAEKGAREMVRNVLEDMPCVSTKGEGPNGKRIEGFLYRYGKGEEVRIVCVCHGSFLSPAEFVKHAGGGDVAHPLKHIPITFLVTSLRSLPIAAKVCTLKTSSGGLNKDLIVEHFLPEEADLILAIPSLDLDTPNILSWCSDRFGNYSVKSGYWFARDCLKASSSSDGSSLAAWWSRIWRLNILLKICFFLWRACHNWLPYMANLARHGVSVRDLCPLCFKYKETTFHSLWGCKSLDYIRLNCPMASEILFAYCMEFFDFIMACFHQLSTTEFELLVIVLWRNWTGLVGGSRLYALCVPPPLFMFVDKLGFLLVLLLSFLGFSDSVCIGHLSLCFLLLYLLVLGLAVVTLFICWLGFAATVLLLFYDIKKILLVFGYATLVLLLFSLLFC</sequence>
<feature type="compositionally biased region" description="Basic residues" evidence="5">
    <location>
        <begin position="113"/>
        <end position="132"/>
    </location>
</feature>
<keyword evidence="6" id="KW-0472">Membrane</keyword>
<keyword evidence="6" id="KW-1133">Transmembrane helix</keyword>
<evidence type="ECO:0000256" key="2">
    <source>
        <dbReference type="ARBA" id="ARBA00006081"/>
    </source>
</evidence>
<feature type="region of interest" description="Disordered" evidence="5">
    <location>
        <begin position="178"/>
        <end position="249"/>
    </location>
</feature>
<comment type="function">
    <text evidence="4">Acts as a negative regulator of abscisic acid (ABA) response.</text>
</comment>
<evidence type="ECO:0000256" key="3">
    <source>
        <dbReference type="ARBA" id="ARBA00023242"/>
    </source>
</evidence>
<feature type="domain" description="Ethylene-responsive binding factor-associated repression" evidence="7">
    <location>
        <begin position="26"/>
        <end position="61"/>
    </location>
</feature>
<feature type="transmembrane region" description="Helical" evidence="6">
    <location>
        <begin position="644"/>
        <end position="671"/>
    </location>
</feature>
<proteinExistence type="inferred from homology"/>
<comment type="caution">
    <text evidence="10">The sequence shown here is derived from an EMBL/GenBank/DDBJ whole genome shotgun (WGS) entry which is preliminary data.</text>
</comment>
<evidence type="ECO:0000313" key="10">
    <source>
        <dbReference type="EMBL" id="KAH7522885.1"/>
    </source>
</evidence>
<evidence type="ECO:0000259" key="8">
    <source>
        <dbReference type="Pfam" id="PF13966"/>
    </source>
</evidence>
<dbReference type="Pfam" id="PF16135">
    <property type="entry name" value="TDBD"/>
    <property type="match status" value="1"/>
</dbReference>
<feature type="transmembrane region" description="Helical" evidence="6">
    <location>
        <begin position="678"/>
        <end position="696"/>
    </location>
</feature>
<gene>
    <name evidence="10" type="ORF">JRO89_XSUnG0090000</name>
</gene>
<feature type="region of interest" description="Disordered" evidence="5">
    <location>
        <begin position="113"/>
        <end position="138"/>
    </location>
</feature>
<dbReference type="Pfam" id="PF07897">
    <property type="entry name" value="EAR"/>
    <property type="match status" value="1"/>
</dbReference>
<evidence type="ECO:0000256" key="1">
    <source>
        <dbReference type="ARBA" id="ARBA00004123"/>
    </source>
</evidence>
<keyword evidence="3 4" id="KW-0539">Nucleus</keyword>
<dbReference type="InterPro" id="IPR032308">
    <property type="entry name" value="TDBD"/>
</dbReference>
<evidence type="ECO:0000313" key="11">
    <source>
        <dbReference type="Proteomes" id="UP000827721"/>
    </source>
</evidence>
<keyword evidence="11" id="KW-1185">Reference proteome</keyword>
<feature type="domain" description="Reverse transcriptase zinc-binding" evidence="8">
    <location>
        <begin position="473"/>
        <end position="542"/>
    </location>
</feature>
<dbReference type="PANTHER" id="PTHR31413:SF31">
    <property type="entry name" value="NINJA-FAMILY PROTEIN AFP3"/>
    <property type="match status" value="1"/>
</dbReference>
<evidence type="ECO:0000259" key="7">
    <source>
        <dbReference type="Pfam" id="PF07897"/>
    </source>
</evidence>
<organism evidence="10 11">
    <name type="scientific">Xanthoceras sorbifolium</name>
    <dbReference type="NCBI Taxonomy" id="99658"/>
    <lineage>
        <taxon>Eukaryota</taxon>
        <taxon>Viridiplantae</taxon>
        <taxon>Streptophyta</taxon>
        <taxon>Embryophyta</taxon>
        <taxon>Tracheophyta</taxon>
        <taxon>Spermatophyta</taxon>
        <taxon>Magnoliopsida</taxon>
        <taxon>eudicotyledons</taxon>
        <taxon>Gunneridae</taxon>
        <taxon>Pentapetalae</taxon>
        <taxon>rosids</taxon>
        <taxon>malvids</taxon>
        <taxon>Sapindales</taxon>
        <taxon>Sapindaceae</taxon>
        <taxon>Xanthoceroideae</taxon>
        <taxon>Xanthoceras</taxon>
    </lineage>
</organism>
<dbReference type="InterPro" id="IPR032310">
    <property type="entry name" value="NLS_NINJA_AFP-like"/>
</dbReference>
<comment type="subcellular location">
    <subcellularLocation>
        <location evidence="1 4">Nucleus</location>
    </subcellularLocation>
</comment>